<dbReference type="AlphaFoldDB" id="A0A0A9B946"/>
<dbReference type="EMBL" id="GBRH01240150">
    <property type="protein sequence ID" value="JAD57745.1"/>
    <property type="molecule type" value="Transcribed_RNA"/>
</dbReference>
<name>A0A0A9B946_ARUDO</name>
<proteinExistence type="predicted"/>
<reference evidence="1" key="2">
    <citation type="journal article" date="2015" name="Data Brief">
        <title>Shoot transcriptome of the giant reed, Arundo donax.</title>
        <authorList>
            <person name="Barrero R.A."/>
            <person name="Guerrero F.D."/>
            <person name="Moolhuijzen P."/>
            <person name="Goolsby J.A."/>
            <person name="Tidwell J."/>
            <person name="Bellgard S.E."/>
            <person name="Bellgard M.I."/>
        </authorList>
    </citation>
    <scope>NUCLEOTIDE SEQUENCE</scope>
    <source>
        <tissue evidence="1">Shoot tissue taken approximately 20 cm above the soil surface</tissue>
    </source>
</reference>
<sequence>MTRKSHPFTPRTGDWPQAFCSINKVFAVLHCFLKKKSCTKIC</sequence>
<evidence type="ECO:0000313" key="1">
    <source>
        <dbReference type="EMBL" id="JAD57745.1"/>
    </source>
</evidence>
<protein>
    <submittedName>
        <fullName evidence="1">Uncharacterized protein</fullName>
    </submittedName>
</protein>
<organism evidence="1">
    <name type="scientific">Arundo donax</name>
    <name type="common">Giant reed</name>
    <name type="synonym">Donax arundinaceus</name>
    <dbReference type="NCBI Taxonomy" id="35708"/>
    <lineage>
        <taxon>Eukaryota</taxon>
        <taxon>Viridiplantae</taxon>
        <taxon>Streptophyta</taxon>
        <taxon>Embryophyta</taxon>
        <taxon>Tracheophyta</taxon>
        <taxon>Spermatophyta</taxon>
        <taxon>Magnoliopsida</taxon>
        <taxon>Liliopsida</taxon>
        <taxon>Poales</taxon>
        <taxon>Poaceae</taxon>
        <taxon>PACMAD clade</taxon>
        <taxon>Arundinoideae</taxon>
        <taxon>Arundineae</taxon>
        <taxon>Arundo</taxon>
    </lineage>
</organism>
<reference evidence="1" key="1">
    <citation type="submission" date="2014-09" db="EMBL/GenBank/DDBJ databases">
        <authorList>
            <person name="Magalhaes I.L.F."/>
            <person name="Oliveira U."/>
            <person name="Santos F.R."/>
            <person name="Vidigal T.H.D.A."/>
            <person name="Brescovit A.D."/>
            <person name="Santos A.J."/>
        </authorList>
    </citation>
    <scope>NUCLEOTIDE SEQUENCE</scope>
    <source>
        <tissue evidence="1">Shoot tissue taken approximately 20 cm above the soil surface</tissue>
    </source>
</reference>
<accession>A0A0A9B946</accession>